<dbReference type="AlphaFoldDB" id="A0A1D7TY50"/>
<evidence type="ECO:0000259" key="4">
    <source>
        <dbReference type="PROSITE" id="PS50949"/>
    </source>
</evidence>
<dbReference type="CDD" id="cd07377">
    <property type="entry name" value="WHTH_GntR"/>
    <property type="match status" value="1"/>
</dbReference>
<dbReference type="SUPFAM" id="SSF48008">
    <property type="entry name" value="GntR ligand-binding domain-like"/>
    <property type="match status" value="1"/>
</dbReference>
<dbReference type="GO" id="GO:0003677">
    <property type="term" value="F:DNA binding"/>
    <property type="evidence" value="ECO:0007669"/>
    <property type="project" value="UniProtKB-KW"/>
</dbReference>
<dbReference type="OrthoDB" id="8680240at2"/>
<sequence length="231" mass="25486">MPSSPTHGSSDSKNTKASRLVDRLREAILSGELRPGTKINLDAVRRELDVSLSPLREALARLIAVGLVELHDNKGYSVAPVSLSNLAEITRLRVEFESLALSSAIANGDLSWESDVMRALHRLNRTERVAGDPATLEAWEHAHRDFHMTLIGGCGLPLLLNFCAMLHNLNDRYRRIFLVAQGGDRNVAAEHSEIAQGAVARDGTYACEKLREHILRTGTNLRARLSDQLQP</sequence>
<dbReference type="InterPro" id="IPR000524">
    <property type="entry name" value="Tscrpt_reg_HTH_GntR"/>
</dbReference>
<feature type="domain" description="HTH gntR-type" evidence="4">
    <location>
        <begin position="14"/>
        <end position="81"/>
    </location>
</feature>
<dbReference type="Gene3D" id="1.20.120.530">
    <property type="entry name" value="GntR ligand-binding domain-like"/>
    <property type="match status" value="1"/>
</dbReference>
<dbReference type="InterPro" id="IPR036388">
    <property type="entry name" value="WH-like_DNA-bd_sf"/>
</dbReference>
<dbReference type="STRING" id="1526658.BHK69_05680"/>
<dbReference type="GO" id="GO:0003700">
    <property type="term" value="F:DNA-binding transcription factor activity"/>
    <property type="evidence" value="ECO:0007669"/>
    <property type="project" value="InterPro"/>
</dbReference>
<keyword evidence="1" id="KW-0805">Transcription regulation</keyword>
<keyword evidence="6" id="KW-1185">Reference proteome</keyword>
<dbReference type="PANTHER" id="PTHR43537">
    <property type="entry name" value="TRANSCRIPTIONAL REGULATOR, GNTR FAMILY"/>
    <property type="match status" value="1"/>
</dbReference>
<dbReference type="Proteomes" id="UP000094969">
    <property type="component" value="Chromosome"/>
</dbReference>
<dbReference type="InterPro" id="IPR036390">
    <property type="entry name" value="WH_DNA-bd_sf"/>
</dbReference>
<keyword evidence="2" id="KW-0238">DNA-binding</keyword>
<dbReference type="SMART" id="SM00345">
    <property type="entry name" value="HTH_GNTR"/>
    <property type="match status" value="1"/>
</dbReference>
<organism evidence="5 6">
    <name type="scientific">Bosea vaviloviae</name>
    <dbReference type="NCBI Taxonomy" id="1526658"/>
    <lineage>
        <taxon>Bacteria</taxon>
        <taxon>Pseudomonadati</taxon>
        <taxon>Pseudomonadota</taxon>
        <taxon>Alphaproteobacteria</taxon>
        <taxon>Hyphomicrobiales</taxon>
        <taxon>Boseaceae</taxon>
        <taxon>Bosea</taxon>
    </lineage>
</organism>
<dbReference type="KEGG" id="bvv:BHK69_05680"/>
<dbReference type="Pfam" id="PF07729">
    <property type="entry name" value="FCD"/>
    <property type="match status" value="1"/>
</dbReference>
<evidence type="ECO:0000256" key="3">
    <source>
        <dbReference type="ARBA" id="ARBA00023163"/>
    </source>
</evidence>
<dbReference type="Gene3D" id="1.10.10.10">
    <property type="entry name" value="Winged helix-like DNA-binding domain superfamily/Winged helix DNA-binding domain"/>
    <property type="match status" value="1"/>
</dbReference>
<dbReference type="EMBL" id="CP017147">
    <property type="protein sequence ID" value="AOO80032.1"/>
    <property type="molecule type" value="Genomic_DNA"/>
</dbReference>
<gene>
    <name evidence="5" type="ORF">BHK69_05680</name>
</gene>
<proteinExistence type="predicted"/>
<dbReference type="SUPFAM" id="SSF46785">
    <property type="entry name" value="Winged helix' DNA-binding domain"/>
    <property type="match status" value="1"/>
</dbReference>
<keyword evidence="3" id="KW-0804">Transcription</keyword>
<protein>
    <submittedName>
        <fullName evidence="5">GntR family transcriptional regulator</fullName>
    </submittedName>
</protein>
<evidence type="ECO:0000256" key="2">
    <source>
        <dbReference type="ARBA" id="ARBA00023125"/>
    </source>
</evidence>
<evidence type="ECO:0000313" key="6">
    <source>
        <dbReference type="Proteomes" id="UP000094969"/>
    </source>
</evidence>
<evidence type="ECO:0000313" key="5">
    <source>
        <dbReference type="EMBL" id="AOO80032.1"/>
    </source>
</evidence>
<dbReference type="InterPro" id="IPR011711">
    <property type="entry name" value="GntR_C"/>
</dbReference>
<dbReference type="Pfam" id="PF00392">
    <property type="entry name" value="GntR"/>
    <property type="match status" value="1"/>
</dbReference>
<dbReference type="PANTHER" id="PTHR43537:SF20">
    <property type="entry name" value="HTH-TYPE TRANSCRIPTIONAL REPRESSOR GLAR"/>
    <property type="match status" value="1"/>
</dbReference>
<dbReference type="SMART" id="SM00895">
    <property type="entry name" value="FCD"/>
    <property type="match status" value="1"/>
</dbReference>
<name>A0A1D7TY50_9HYPH</name>
<dbReference type="RefSeq" id="WP_069689253.1">
    <property type="nucleotide sequence ID" value="NZ_CP017147.1"/>
</dbReference>
<dbReference type="InterPro" id="IPR008920">
    <property type="entry name" value="TF_FadR/GntR_C"/>
</dbReference>
<reference evidence="5 6" key="1">
    <citation type="journal article" date="2015" name="Antonie Van Leeuwenhoek">
        <title>Bosea vaviloviae sp. nov., a new species of slow-growing rhizobia isolated from nodules of the relict species Vavilovia formosa (Stev.) Fed.</title>
        <authorList>
            <person name="Safronova V.I."/>
            <person name="Kuznetsova I.G."/>
            <person name="Sazanova A.L."/>
            <person name="Kimeklis A.K."/>
            <person name="Belimov A.A."/>
            <person name="Andronov E.E."/>
            <person name="Pinaev A.G."/>
            <person name="Chizhevskaya E.P."/>
            <person name="Pukhaev A.R."/>
            <person name="Popov K.P."/>
            <person name="Willems A."/>
            <person name="Tikhonovich I.A."/>
        </authorList>
    </citation>
    <scope>NUCLEOTIDE SEQUENCE [LARGE SCALE GENOMIC DNA]</scope>
    <source>
        <strain evidence="5 6">Vaf18</strain>
    </source>
</reference>
<dbReference type="PROSITE" id="PS50949">
    <property type="entry name" value="HTH_GNTR"/>
    <property type="match status" value="1"/>
</dbReference>
<accession>A0A1D7TY50</accession>
<evidence type="ECO:0000256" key="1">
    <source>
        <dbReference type="ARBA" id="ARBA00023015"/>
    </source>
</evidence>